<comment type="caution">
    <text evidence="1">The sequence shown here is derived from an EMBL/GenBank/DDBJ whole genome shotgun (WGS) entry which is preliminary data.</text>
</comment>
<evidence type="ECO:0000313" key="1">
    <source>
        <dbReference type="EMBL" id="KAH1047286.1"/>
    </source>
</evidence>
<dbReference type="SUPFAM" id="SSF56672">
    <property type="entry name" value="DNA/RNA polymerases"/>
    <property type="match status" value="1"/>
</dbReference>
<dbReference type="OrthoDB" id="1001830at2759"/>
<gene>
    <name evidence="1" type="ORF">J1N35_038070</name>
</gene>
<dbReference type="Proteomes" id="UP000828251">
    <property type="component" value="Unassembled WGS sequence"/>
</dbReference>
<protein>
    <recommendedName>
        <fullName evidence="3">Reverse transcriptase domain-containing protein</fullName>
    </recommendedName>
</protein>
<dbReference type="AlphaFoldDB" id="A0A9D3UL75"/>
<name>A0A9D3UL75_9ROSI</name>
<proteinExistence type="predicted"/>
<sequence>MEYIARSYFQSLFNSGNPESYDHLLSGINRCVFEEDNRKLTAPYTKEEVREALFECTLQRHLVVLNRSIGEVFRPTRGLCQGDPLSPFLFLICGEGLSSLMRLGLKGGSLKGVKASRSGPQVSHLLFADDCILFGEASRRGALAFKDILSEYKTCSEEPERYLGLPYMIGWKRKESFQDLKDRLKKRIKSWSTRWISCIEPEMLHNGGDSRELRLVSDLIDNTEKMWKLEVITYTFQADIAQRILQIALATAECDDMQVWEGEHSGEFLVRSAYKLLHEANTDPSSYLLQPETRDFYRKLWNLQLAKKF</sequence>
<dbReference type="EMBL" id="JAIQCV010000011">
    <property type="protein sequence ID" value="KAH1047286.1"/>
    <property type="molecule type" value="Genomic_DNA"/>
</dbReference>
<reference evidence="1 2" key="1">
    <citation type="journal article" date="2021" name="Plant Biotechnol. J.">
        <title>Multi-omics assisted identification of the key and species-specific regulatory components of drought-tolerant mechanisms in Gossypium stocksii.</title>
        <authorList>
            <person name="Yu D."/>
            <person name="Ke L."/>
            <person name="Zhang D."/>
            <person name="Wu Y."/>
            <person name="Sun Y."/>
            <person name="Mei J."/>
            <person name="Sun J."/>
            <person name="Sun Y."/>
        </authorList>
    </citation>
    <scope>NUCLEOTIDE SEQUENCE [LARGE SCALE GENOMIC DNA]</scope>
    <source>
        <strain evidence="2">cv. E1</strain>
        <tissue evidence="1">Leaf</tissue>
    </source>
</reference>
<accession>A0A9D3UL75</accession>
<dbReference type="InterPro" id="IPR043502">
    <property type="entry name" value="DNA/RNA_pol_sf"/>
</dbReference>
<keyword evidence="2" id="KW-1185">Reference proteome</keyword>
<evidence type="ECO:0008006" key="3">
    <source>
        <dbReference type="Google" id="ProtNLM"/>
    </source>
</evidence>
<evidence type="ECO:0000313" key="2">
    <source>
        <dbReference type="Proteomes" id="UP000828251"/>
    </source>
</evidence>
<organism evidence="1 2">
    <name type="scientific">Gossypium stocksii</name>
    <dbReference type="NCBI Taxonomy" id="47602"/>
    <lineage>
        <taxon>Eukaryota</taxon>
        <taxon>Viridiplantae</taxon>
        <taxon>Streptophyta</taxon>
        <taxon>Embryophyta</taxon>
        <taxon>Tracheophyta</taxon>
        <taxon>Spermatophyta</taxon>
        <taxon>Magnoliopsida</taxon>
        <taxon>eudicotyledons</taxon>
        <taxon>Gunneridae</taxon>
        <taxon>Pentapetalae</taxon>
        <taxon>rosids</taxon>
        <taxon>malvids</taxon>
        <taxon>Malvales</taxon>
        <taxon>Malvaceae</taxon>
        <taxon>Malvoideae</taxon>
        <taxon>Gossypium</taxon>
    </lineage>
</organism>